<feature type="domain" description="Aldehyde dehydrogenase" evidence="2">
    <location>
        <begin position="23"/>
        <end position="477"/>
    </location>
</feature>
<dbReference type="Proteomes" id="UP000715441">
    <property type="component" value="Unassembled WGS sequence"/>
</dbReference>
<reference evidence="3 4" key="1">
    <citation type="submission" date="2020-04" db="EMBL/GenBank/DDBJ databases">
        <title>Novel species.</title>
        <authorList>
            <person name="Teo W.F.A."/>
            <person name="Lipun K."/>
            <person name="Srisuk N."/>
            <person name="Duangmal K."/>
        </authorList>
    </citation>
    <scope>NUCLEOTIDE SEQUENCE [LARGE SCALE GENOMIC DNA]</scope>
    <source>
        <strain evidence="3 4">K13G38</strain>
    </source>
</reference>
<protein>
    <submittedName>
        <fullName evidence="3">Aldehyde dehydrogenase family protein</fullName>
    </submittedName>
</protein>
<proteinExistence type="predicted"/>
<gene>
    <name evidence="3" type="ORF">HFP15_02380</name>
</gene>
<organism evidence="3 4">
    <name type="scientific">Amycolatopsis acididurans</name>
    <dbReference type="NCBI Taxonomy" id="2724524"/>
    <lineage>
        <taxon>Bacteria</taxon>
        <taxon>Bacillati</taxon>
        <taxon>Actinomycetota</taxon>
        <taxon>Actinomycetes</taxon>
        <taxon>Pseudonocardiales</taxon>
        <taxon>Pseudonocardiaceae</taxon>
        <taxon>Amycolatopsis</taxon>
    </lineage>
</organism>
<dbReference type="Gene3D" id="3.40.309.10">
    <property type="entry name" value="Aldehyde Dehydrogenase, Chain A, domain 2"/>
    <property type="match status" value="1"/>
</dbReference>
<dbReference type="Pfam" id="PF00171">
    <property type="entry name" value="Aldedh"/>
    <property type="match status" value="1"/>
</dbReference>
<keyword evidence="1" id="KW-0560">Oxidoreductase</keyword>
<evidence type="ECO:0000313" key="3">
    <source>
        <dbReference type="EMBL" id="NKQ51725.1"/>
    </source>
</evidence>
<keyword evidence="4" id="KW-1185">Reference proteome</keyword>
<dbReference type="PANTHER" id="PTHR11699">
    <property type="entry name" value="ALDEHYDE DEHYDROGENASE-RELATED"/>
    <property type="match status" value="1"/>
</dbReference>
<evidence type="ECO:0000259" key="2">
    <source>
        <dbReference type="Pfam" id="PF00171"/>
    </source>
</evidence>
<dbReference type="EMBL" id="JAAXLS010000001">
    <property type="protein sequence ID" value="NKQ51725.1"/>
    <property type="molecule type" value="Genomic_DNA"/>
</dbReference>
<dbReference type="InterPro" id="IPR016160">
    <property type="entry name" value="Ald_DH_CS_CYS"/>
</dbReference>
<accession>A0ABX1J020</accession>
<dbReference type="Gene3D" id="3.40.605.10">
    <property type="entry name" value="Aldehyde Dehydrogenase, Chain A, domain 1"/>
    <property type="match status" value="1"/>
</dbReference>
<evidence type="ECO:0000313" key="4">
    <source>
        <dbReference type="Proteomes" id="UP000715441"/>
    </source>
</evidence>
<evidence type="ECO:0000256" key="1">
    <source>
        <dbReference type="ARBA" id="ARBA00023002"/>
    </source>
</evidence>
<comment type="caution">
    <text evidence="3">The sequence shown here is derived from an EMBL/GenBank/DDBJ whole genome shotgun (WGS) entry which is preliminary data.</text>
</comment>
<dbReference type="PROSITE" id="PS00070">
    <property type="entry name" value="ALDEHYDE_DEHYDR_CYS"/>
    <property type="match status" value="1"/>
</dbReference>
<dbReference type="InterPro" id="IPR015590">
    <property type="entry name" value="Aldehyde_DH_dom"/>
</dbReference>
<dbReference type="InterPro" id="IPR016162">
    <property type="entry name" value="Ald_DH_N"/>
</dbReference>
<name>A0ABX1J020_9PSEU</name>
<dbReference type="InterPro" id="IPR016161">
    <property type="entry name" value="Ald_DH/histidinol_DH"/>
</dbReference>
<dbReference type="RefSeq" id="WP_168510843.1">
    <property type="nucleotide sequence ID" value="NZ_JAAXLS010000001.1"/>
</dbReference>
<dbReference type="InterPro" id="IPR016163">
    <property type="entry name" value="Ald_DH_C"/>
</dbReference>
<dbReference type="SUPFAM" id="SSF53720">
    <property type="entry name" value="ALDH-like"/>
    <property type="match status" value="1"/>
</dbReference>
<sequence>MPVHTRFEPAGDYRLFLGGQWRQPAGAFEAIDPSTGKPWAVLGQASAEQAGEAVAAARTALRTWRRSTVANRQRILWQIADRIEADPDRWARLLATENGRPIREASVADVPDSAAIFRFFSGLTRDLRGDQVPVEDPHSLVYSTREPLGVVAAVLPWNSPLITLANKIAPALAAGNTVVVKPSEFATASVLEFCALVEDLLPPGVLNVVSGGPETGAALVSHPDVALVTLTGGGPTARRIMAGAASALTPSLMELGGKGALIVAHDADLDRAVTDAVNGIYLANGEACVAASRLLLHESIAEEFLGRFAAIADSIRVGDALDESTQLGPLVSRQHHERVLAHLARARTEGVRVLTGDAPVGSDGFFVRPTLLHDTSGGASVLSEEIFGPVTVAETFTGYDDAVARANNTPYGLAAGVWTADLTRAHLIARELDAGIVWVNKWFDLPAGVPMGGVKASGFGRELCWETLLQYSAAKVVNIGLGAQRVSLWG</sequence>